<dbReference type="PANTHER" id="PTHR10961:SF7">
    <property type="entry name" value="FAD DEPENDENT OXIDOREDUCTASE DOMAIN-CONTAINING PROTEIN"/>
    <property type="match status" value="1"/>
</dbReference>
<reference evidence="6 7" key="1">
    <citation type="submission" date="2022-09" db="EMBL/GenBank/DDBJ databases">
        <title>Enrichment on poylsaccharides allowed isolation of novel metabolic and taxonomic groups of Haloarchaea.</title>
        <authorList>
            <person name="Sorokin D.Y."/>
            <person name="Elcheninov A.G."/>
            <person name="Khizhniak T.V."/>
            <person name="Kolganova T.V."/>
            <person name="Kublanov I.V."/>
        </authorList>
    </citation>
    <scope>NUCLEOTIDE SEQUENCE [LARGE SCALE GENOMIC DNA]</scope>
    <source>
        <strain evidence="6 7">AArc-curdl1</strain>
    </source>
</reference>
<dbReference type="GO" id="GO:0050660">
    <property type="term" value="F:flavin adenine dinucleotide binding"/>
    <property type="evidence" value="ECO:0007669"/>
    <property type="project" value="InterPro"/>
</dbReference>
<evidence type="ECO:0000313" key="6">
    <source>
        <dbReference type="EMBL" id="MCU4751344.1"/>
    </source>
</evidence>
<evidence type="ECO:0000256" key="3">
    <source>
        <dbReference type="ARBA" id="ARBA00022827"/>
    </source>
</evidence>
<dbReference type="InterPro" id="IPR036188">
    <property type="entry name" value="FAD/NAD-bd_sf"/>
</dbReference>
<gene>
    <name evidence="6" type="ORF">OB919_05005</name>
</gene>
<keyword evidence="4" id="KW-0560">Oxidoreductase</keyword>
<dbReference type="AlphaFoldDB" id="A0AAP3E6H4"/>
<dbReference type="Proteomes" id="UP001321047">
    <property type="component" value="Unassembled WGS sequence"/>
</dbReference>
<evidence type="ECO:0000259" key="5">
    <source>
        <dbReference type="Pfam" id="PF01266"/>
    </source>
</evidence>
<dbReference type="PANTHER" id="PTHR10961">
    <property type="entry name" value="PEROXISOMAL SARCOSINE OXIDASE"/>
    <property type="match status" value="1"/>
</dbReference>
<proteinExistence type="predicted"/>
<evidence type="ECO:0000256" key="2">
    <source>
        <dbReference type="ARBA" id="ARBA00022630"/>
    </source>
</evidence>
<dbReference type="RefSeq" id="WP_342807011.1">
    <property type="nucleotide sequence ID" value="NZ_JAOPJZ010000002.1"/>
</dbReference>
<evidence type="ECO:0000256" key="1">
    <source>
        <dbReference type="ARBA" id="ARBA00001974"/>
    </source>
</evidence>
<feature type="domain" description="FAD dependent oxidoreductase" evidence="5">
    <location>
        <begin position="11"/>
        <end position="366"/>
    </location>
</feature>
<dbReference type="Gene3D" id="3.50.50.60">
    <property type="entry name" value="FAD/NAD(P)-binding domain"/>
    <property type="match status" value="1"/>
</dbReference>
<dbReference type="InterPro" id="IPR006076">
    <property type="entry name" value="FAD-dep_OxRdtase"/>
</dbReference>
<sequence length="399" mass="43219">MTDDDIPTQTDILVIGGGVMGTSTTYFLATMTDRSVTLLEKSQLASGSTGDSSAILRHHYGDEDIYTEMAWWSHQFFRAFDEKLDAALSYEESPLVRFADEGTTGGDYARAGYEALRERDIPVSAYTGEEITEQYPMFDVDERYDLAVSDDSAAYSDGTDAALGFARGARDAGAGIVTGVEVQSLEAEAGKIIGVETDQGTIACETAIVAAGPWTHRLAETVGVDVPITPVREQIVLLDPPAEYAEAYPSLTPTTSFPGGEWYIRPDFGDGILVATHRHTEETDPDAYDNTPDEETILELVDEFADHVPELRDAGLKGQYCGVYSTTPDHDFIIDQAGPDGCYLCCGFSGHGFKHGPAVGKLTADLVLEGESDLVDLEYFSLERFADDPDGHGLPMDNI</sequence>
<keyword evidence="7" id="KW-1185">Reference proteome</keyword>
<keyword evidence="3" id="KW-0274">FAD</keyword>
<accession>A0AAP3E6H4</accession>
<protein>
    <submittedName>
        <fullName evidence="6">FAD-binding oxidoreductase</fullName>
    </submittedName>
</protein>
<dbReference type="InterPro" id="IPR045170">
    <property type="entry name" value="MTOX"/>
</dbReference>
<evidence type="ECO:0000313" key="7">
    <source>
        <dbReference type="Proteomes" id="UP001321047"/>
    </source>
</evidence>
<comment type="caution">
    <text evidence="6">The sequence shown here is derived from an EMBL/GenBank/DDBJ whole genome shotgun (WGS) entry which is preliminary data.</text>
</comment>
<keyword evidence="2" id="KW-0285">Flavoprotein</keyword>
<dbReference type="Pfam" id="PF01266">
    <property type="entry name" value="DAO"/>
    <property type="match status" value="1"/>
</dbReference>
<dbReference type="SUPFAM" id="SSF51905">
    <property type="entry name" value="FAD/NAD(P)-binding domain"/>
    <property type="match status" value="1"/>
</dbReference>
<dbReference type="SUPFAM" id="SSF54373">
    <property type="entry name" value="FAD-linked reductases, C-terminal domain"/>
    <property type="match status" value="1"/>
</dbReference>
<name>A0AAP3E6H4_9EURY</name>
<dbReference type="Gene3D" id="3.30.9.10">
    <property type="entry name" value="D-Amino Acid Oxidase, subunit A, domain 2"/>
    <property type="match status" value="1"/>
</dbReference>
<dbReference type="EMBL" id="JAOPJZ010000002">
    <property type="protein sequence ID" value="MCU4751344.1"/>
    <property type="molecule type" value="Genomic_DNA"/>
</dbReference>
<evidence type="ECO:0000256" key="4">
    <source>
        <dbReference type="ARBA" id="ARBA00023002"/>
    </source>
</evidence>
<organism evidence="6 7">
    <name type="scientific">Natronosalvus hydrolyticus</name>
    <dbReference type="NCBI Taxonomy" id="2979988"/>
    <lineage>
        <taxon>Archaea</taxon>
        <taxon>Methanobacteriati</taxon>
        <taxon>Methanobacteriota</taxon>
        <taxon>Stenosarchaea group</taxon>
        <taxon>Halobacteria</taxon>
        <taxon>Halobacteriales</taxon>
        <taxon>Natrialbaceae</taxon>
        <taxon>Natronosalvus</taxon>
    </lineage>
</organism>
<comment type="cofactor">
    <cofactor evidence="1">
        <name>FAD</name>
        <dbReference type="ChEBI" id="CHEBI:57692"/>
    </cofactor>
</comment>
<dbReference type="GO" id="GO:0008115">
    <property type="term" value="F:sarcosine oxidase activity"/>
    <property type="evidence" value="ECO:0007669"/>
    <property type="project" value="TreeGrafter"/>
</dbReference>